<dbReference type="EMBL" id="CP097253">
    <property type="protein sequence ID" value="UUR09322.1"/>
    <property type="molecule type" value="Genomic_DNA"/>
</dbReference>
<accession>A0ABY5MYU9</accession>
<reference evidence="1 2" key="1">
    <citation type="submission" date="2022-05" db="EMBL/GenBank/DDBJ databases">
        <title>S8-45 Sphingomonas ultraviolaceadurans.</title>
        <authorList>
            <person name="Liu Y."/>
        </authorList>
    </citation>
    <scope>NUCLEOTIDE SEQUENCE [LARGE SCALE GENOMIC DNA]</scope>
    <source>
        <strain evidence="1 2">S8-45</strain>
    </source>
</reference>
<evidence type="ECO:0008006" key="3">
    <source>
        <dbReference type="Google" id="ProtNLM"/>
    </source>
</evidence>
<organism evidence="1 2">
    <name type="scientific">Sphingomonas glaciei</name>
    <dbReference type="NCBI Taxonomy" id="2938948"/>
    <lineage>
        <taxon>Bacteria</taxon>
        <taxon>Pseudomonadati</taxon>
        <taxon>Pseudomonadota</taxon>
        <taxon>Alphaproteobacteria</taxon>
        <taxon>Sphingomonadales</taxon>
        <taxon>Sphingomonadaceae</taxon>
        <taxon>Sphingomonas</taxon>
    </lineage>
</organism>
<dbReference type="Proteomes" id="UP000831921">
    <property type="component" value="Chromosome"/>
</dbReference>
<protein>
    <recommendedName>
        <fullName evidence="3">XRE family transcriptional regulator</fullName>
    </recommendedName>
</protein>
<proteinExistence type="predicted"/>
<gene>
    <name evidence="1" type="ORF">M1K48_06845</name>
</gene>
<evidence type="ECO:0000313" key="2">
    <source>
        <dbReference type="Proteomes" id="UP000831921"/>
    </source>
</evidence>
<dbReference type="RefSeq" id="WP_249505089.1">
    <property type="nucleotide sequence ID" value="NZ_CP097253.1"/>
</dbReference>
<sequence length="58" mass="6846">MEDLEYLRTRLREESEAARHSTQARVRLRHLELAAAYEFRISSIIRMSSPHMPVLHAI</sequence>
<name>A0ABY5MYU9_9SPHN</name>
<keyword evidence="2" id="KW-1185">Reference proteome</keyword>
<evidence type="ECO:0000313" key="1">
    <source>
        <dbReference type="EMBL" id="UUR09322.1"/>
    </source>
</evidence>